<feature type="region of interest" description="Disordered" evidence="4">
    <location>
        <begin position="197"/>
        <end position="269"/>
    </location>
</feature>
<dbReference type="EMBL" id="AB125314">
    <property type="protein sequence ID" value="BAD42341.1"/>
    <property type="molecule type" value="Genomic_DNA"/>
</dbReference>
<keyword evidence="5" id="KW-0472">Membrane</keyword>
<feature type="transmembrane region" description="Helical" evidence="5">
    <location>
        <begin position="587"/>
        <end position="609"/>
    </location>
</feature>
<dbReference type="InterPro" id="IPR030379">
    <property type="entry name" value="G_SEPTIN_dom"/>
</dbReference>
<protein>
    <submittedName>
        <fullName evidence="7">CDC10 cell division cycle 10 homolog</fullName>
    </submittedName>
</protein>
<feature type="compositionally biased region" description="Low complexity" evidence="4">
    <location>
        <begin position="198"/>
        <end position="214"/>
    </location>
</feature>
<feature type="domain" description="Septin-type G" evidence="6">
    <location>
        <begin position="300"/>
        <end position="577"/>
    </location>
</feature>
<sequence>MQQIPPNSRQKNQKKNQLCWVSCSFREFAEPAVEVSTFNLTFPVHKTTALILDINMAEIAEVQVILNKAPEETRAPFPNPNTNGKSVPEHALSLTGALSAEDPTSLPSMDVKMVSEKFSDLKEEPKAGFEKENAKRHDSVSYLNNLKETSGEPSSPLTPPPPRPQEYQEKHMFTGQDTSAEGADLFHSSSLLTSLENQPTAAAAPLQQAAVAAPQPSPAFQPGPATPTKASPPPPPPPPPPSSLPATVGTPLQLPKQQQQAVSGTSAAWRTDAERAAKLARERDVAAAFAGLPRVKPQWTHNYMKILIVGDDGLGKTTFIRNLFAAYAANIDFPVADASGHGASTLFSDRPEQLCTELAVQDEDSMVFWHYLVQDTPGYGDFDGHEDARAQRKAIIDYIQNCSKHYLDLEVDISRRSSMQQIPDTRVDVVLYFLPPHRLRRSDIRFIKLLTQVGVPVVPILSKADSMTPEELHVYRHEVHAALHRHGIWHFSHEALSAAGAQHGPPFAVVGADTIDRSVGRFWPVRRYPWGKCESLLTAHSELPILRRLLFETAYWELKANTDKEYHKFRRTECGDRFHPVPRPVRGLLRLAGNIALAVGAVFIIVNATPLIRDKAVRRETVRRVKKNVGEAVESVADSVQNVGEHAEETAKTVKSVAEAAVETGKKQALKGAAFLETPQVREARETVNREVLAAQKPWWRFW</sequence>
<gene>
    <name evidence="7" type="primary">NbSep</name>
</gene>
<evidence type="ECO:0000256" key="4">
    <source>
        <dbReference type="SAM" id="MobiDB-lite"/>
    </source>
</evidence>
<evidence type="ECO:0000313" key="7">
    <source>
        <dbReference type="EMBL" id="BAD42341.1"/>
    </source>
</evidence>
<dbReference type="GO" id="GO:0005525">
    <property type="term" value="F:GTP binding"/>
    <property type="evidence" value="ECO:0007669"/>
    <property type="project" value="UniProtKB-KW"/>
</dbReference>
<name>Q68BK2_NANBA</name>
<keyword evidence="7" id="KW-0131">Cell cycle</keyword>
<keyword evidence="7" id="KW-0132">Cell division</keyword>
<reference evidence="7" key="1">
    <citation type="journal article" date="2005" name="Phycol. Res.">
        <title>Isolation and molecular characterization of rbcS in the unicellular green alga Nannochloris bacillaris (Chlorophyta, Trebouxiophyceae).</title>
        <authorList>
            <person name="Yamazaki T."/>
            <person name="Yamamot M."/>
            <person name="Sakamoto W."/>
            <person name="Kawano S."/>
        </authorList>
    </citation>
    <scope>NUCLEOTIDE SEQUENCE</scope>
</reference>
<proteinExistence type="inferred from homology"/>
<dbReference type="InterPro" id="IPR016491">
    <property type="entry name" value="Septin"/>
</dbReference>
<feature type="compositionally biased region" description="Pro residues" evidence="4">
    <location>
        <begin position="215"/>
        <end position="243"/>
    </location>
</feature>
<dbReference type="PANTHER" id="PTHR18884">
    <property type="entry name" value="SEPTIN"/>
    <property type="match status" value="1"/>
</dbReference>
<dbReference type="Pfam" id="PF00735">
    <property type="entry name" value="Septin"/>
    <property type="match status" value="1"/>
</dbReference>
<evidence type="ECO:0000256" key="1">
    <source>
        <dbReference type="ARBA" id="ARBA00022741"/>
    </source>
</evidence>
<evidence type="ECO:0000256" key="5">
    <source>
        <dbReference type="SAM" id="Phobius"/>
    </source>
</evidence>
<dbReference type="PROSITE" id="PS51719">
    <property type="entry name" value="G_SEPTIN"/>
    <property type="match status" value="1"/>
</dbReference>
<keyword evidence="1 3" id="KW-0547">Nucleotide-binding</keyword>
<comment type="similarity">
    <text evidence="3">Belongs to the TRAFAC class TrmE-Era-EngA-EngB-Septin-like GTPase superfamily. Septin GTPase family.</text>
</comment>
<keyword evidence="5" id="KW-0812">Transmembrane</keyword>
<evidence type="ECO:0000256" key="2">
    <source>
        <dbReference type="ARBA" id="ARBA00023134"/>
    </source>
</evidence>
<dbReference type="AlphaFoldDB" id="Q68BK2"/>
<dbReference type="CDD" id="cd01850">
    <property type="entry name" value="CDC_Septin"/>
    <property type="match status" value="1"/>
</dbReference>
<evidence type="ECO:0000259" key="6">
    <source>
        <dbReference type="PROSITE" id="PS51719"/>
    </source>
</evidence>
<evidence type="ECO:0000256" key="3">
    <source>
        <dbReference type="RuleBase" id="RU004560"/>
    </source>
</evidence>
<feature type="compositionally biased region" description="Polar residues" evidence="4">
    <location>
        <begin position="255"/>
        <end position="268"/>
    </location>
</feature>
<keyword evidence="5" id="KW-1133">Transmembrane helix</keyword>
<feature type="region of interest" description="Disordered" evidence="4">
    <location>
        <begin position="146"/>
        <end position="168"/>
    </location>
</feature>
<dbReference type="SUPFAM" id="SSF52540">
    <property type="entry name" value="P-loop containing nucleoside triphosphate hydrolases"/>
    <property type="match status" value="1"/>
</dbReference>
<dbReference type="Gene3D" id="3.40.50.300">
    <property type="entry name" value="P-loop containing nucleotide triphosphate hydrolases"/>
    <property type="match status" value="1"/>
</dbReference>
<dbReference type="InterPro" id="IPR027417">
    <property type="entry name" value="P-loop_NTPase"/>
</dbReference>
<dbReference type="GO" id="GO:0051301">
    <property type="term" value="P:cell division"/>
    <property type="evidence" value="ECO:0007669"/>
    <property type="project" value="UniProtKB-KW"/>
</dbReference>
<keyword evidence="2 3" id="KW-0342">GTP-binding</keyword>
<accession>Q68BK2</accession>
<organism evidence="7">
    <name type="scientific">Nannochloris bacillaris</name>
    <name type="common">Green alga</name>
    <dbReference type="NCBI Taxonomy" id="76111"/>
    <lineage>
        <taxon>Eukaryota</taxon>
        <taxon>Viridiplantae</taxon>
        <taxon>Chlorophyta</taxon>
        <taxon>core chlorophytes</taxon>
        <taxon>Trebouxiophyceae</taxon>
        <taxon>Chlorellales</taxon>
        <taxon>Chlorellaceae</taxon>
        <taxon>Nannochloris</taxon>
    </lineage>
</organism>